<feature type="domain" description="PPM-type phosphatase" evidence="3">
    <location>
        <begin position="260"/>
        <end position="470"/>
    </location>
</feature>
<evidence type="ECO:0000256" key="1">
    <source>
        <dbReference type="ARBA" id="ARBA00022801"/>
    </source>
</evidence>
<dbReference type="SMART" id="SM00331">
    <property type="entry name" value="PP2C_SIG"/>
    <property type="match status" value="1"/>
</dbReference>
<evidence type="ECO:0000313" key="5">
    <source>
        <dbReference type="Proteomes" id="UP000604475"/>
    </source>
</evidence>
<sequence>MARRPFQPSVGPALASNITEPLIAGHYGKPRSTLSDDFLRAGEVVQVGTAHRWPPVIPEWWFAPSRPSVVGVGRRRTFDALALLTAVERAAPADAVDVLASQLVNDLGALGSSFLIADHSGGYLAKFGGRDGGDRPTERVQIVGTPQGDVLRTQRPARYELEDRTVVYAPVTARGEAIGVIEVHFPRRIDRTGAKRVEKADDDFDWLLYEVGAAAHIFAYIVVLNRRYTDQFEWGRRSVPFRLAAEVQRRLLPDSFTCEAAQATIAGWMEPAATVAGDTFDYTFGRTTLDLSLTDAMGHGLAAALLATLVVSSLRNVRREQAGTDLASVAARANAVMNKYADPEQFVTGLLLRVDLPSGEVRAVNAGHIPCYWVRGGEVRCVHWPADPPFGMFPESSYTARVLQLRPGDRLLLVTDGMVDRNAIRVDLSAELTATTRLHPRELVQFLTRLVRDACDDQLRDDATALCLDWHGGSGPERSVASGADPTRASASLLG</sequence>
<proteinExistence type="predicted"/>
<evidence type="ECO:0000259" key="3">
    <source>
        <dbReference type="SMART" id="SM00331"/>
    </source>
</evidence>
<dbReference type="EMBL" id="JAEACQ010000165">
    <property type="protein sequence ID" value="MBL7628007.1"/>
    <property type="molecule type" value="Genomic_DNA"/>
</dbReference>
<dbReference type="PANTHER" id="PTHR43156:SF2">
    <property type="entry name" value="STAGE II SPORULATION PROTEIN E"/>
    <property type="match status" value="1"/>
</dbReference>
<dbReference type="InterPro" id="IPR036457">
    <property type="entry name" value="PPM-type-like_dom_sf"/>
</dbReference>
<dbReference type="Pfam" id="PF07228">
    <property type="entry name" value="SpoIIE"/>
    <property type="match status" value="1"/>
</dbReference>
<dbReference type="InterPro" id="IPR052016">
    <property type="entry name" value="Bact_Sigma-Reg"/>
</dbReference>
<protein>
    <submittedName>
        <fullName evidence="4">Serine/threonine-protein phosphatase</fullName>
    </submittedName>
</protein>
<dbReference type="AlphaFoldDB" id="A0A937UNI5"/>
<dbReference type="Proteomes" id="UP000604475">
    <property type="component" value="Unassembled WGS sequence"/>
</dbReference>
<evidence type="ECO:0000313" key="4">
    <source>
        <dbReference type="EMBL" id="MBL7628007.1"/>
    </source>
</evidence>
<accession>A0A937UNI5</accession>
<dbReference type="PANTHER" id="PTHR43156">
    <property type="entry name" value="STAGE II SPORULATION PROTEIN E-RELATED"/>
    <property type="match status" value="1"/>
</dbReference>
<feature type="region of interest" description="Disordered" evidence="2">
    <location>
        <begin position="476"/>
        <end position="495"/>
    </location>
</feature>
<name>A0A937UNI5_9ACTN</name>
<dbReference type="RefSeq" id="WP_203001428.1">
    <property type="nucleotide sequence ID" value="NZ_JADWYU010000398.1"/>
</dbReference>
<keyword evidence="1" id="KW-0378">Hydrolase</keyword>
<comment type="caution">
    <text evidence="4">The sequence shown here is derived from an EMBL/GenBank/DDBJ whole genome shotgun (WGS) entry which is preliminary data.</text>
</comment>
<keyword evidence="5" id="KW-1185">Reference proteome</keyword>
<evidence type="ECO:0000256" key="2">
    <source>
        <dbReference type="SAM" id="MobiDB-lite"/>
    </source>
</evidence>
<dbReference type="Gene3D" id="3.60.40.10">
    <property type="entry name" value="PPM-type phosphatase domain"/>
    <property type="match status" value="1"/>
</dbReference>
<dbReference type="GO" id="GO:0016791">
    <property type="term" value="F:phosphatase activity"/>
    <property type="evidence" value="ECO:0007669"/>
    <property type="project" value="TreeGrafter"/>
</dbReference>
<organism evidence="4 5">
    <name type="scientific">Frankia nepalensis</name>
    <dbReference type="NCBI Taxonomy" id="1836974"/>
    <lineage>
        <taxon>Bacteria</taxon>
        <taxon>Bacillati</taxon>
        <taxon>Actinomycetota</taxon>
        <taxon>Actinomycetes</taxon>
        <taxon>Frankiales</taxon>
        <taxon>Frankiaceae</taxon>
        <taxon>Frankia</taxon>
    </lineage>
</organism>
<dbReference type="SUPFAM" id="SSF81606">
    <property type="entry name" value="PP2C-like"/>
    <property type="match status" value="1"/>
</dbReference>
<reference evidence="4" key="1">
    <citation type="submission" date="2020-12" db="EMBL/GenBank/DDBJ databases">
        <title>Genomic characterization of non-nitrogen-fixing Frankia strains.</title>
        <authorList>
            <person name="Carlos-Shanley C."/>
            <person name="Guerra T."/>
            <person name="Hahn D."/>
        </authorList>
    </citation>
    <scope>NUCLEOTIDE SEQUENCE</scope>
    <source>
        <strain evidence="4">CN6</strain>
    </source>
</reference>
<gene>
    <name evidence="4" type="ORF">I7412_12645</name>
</gene>
<dbReference type="InterPro" id="IPR001932">
    <property type="entry name" value="PPM-type_phosphatase-like_dom"/>
</dbReference>